<evidence type="ECO:0000259" key="1">
    <source>
        <dbReference type="Pfam" id="PF00557"/>
    </source>
</evidence>
<dbReference type="Gene3D" id="3.90.230.10">
    <property type="entry name" value="Creatinase/methionine aminopeptidase superfamily"/>
    <property type="match status" value="1"/>
</dbReference>
<comment type="caution">
    <text evidence="3">The sequence shown here is derived from an EMBL/GenBank/DDBJ whole genome shotgun (WGS) entry which is preliminary data.</text>
</comment>
<dbReference type="CDD" id="cd01092">
    <property type="entry name" value="APP-like"/>
    <property type="match status" value="1"/>
</dbReference>
<dbReference type="STRING" id="1408254.T458_18690"/>
<accession>V6MC43</accession>
<dbReference type="AlphaFoldDB" id="V6MC43"/>
<dbReference type="PANTHER" id="PTHR46112:SF3">
    <property type="entry name" value="AMINOPEPTIDASE YPDF"/>
    <property type="match status" value="1"/>
</dbReference>
<sequence length="355" mass="39142">MNMKRLEKIRDFIREKGVDAFFVQSIKNLSYFSGFTGSNGYLLITSTKAVLVTDQRYSEQARQEAPGWEVIVHGLDPFSTLAEAIGQLGAATIGYESKEITDFQITALREGNRSVEWVPFVDVCIGLRSVKEESEIACIQASLKIAEDALEKLLPSIRPGVSEREIAIELEILMRRLGSEAPAFDTIVASGTHSALPHAKPSDRKIEENDVIVIDFGATWKGYRSDITRTIIVGELESPLQKIFDCVHQALEEAVAGIKPGSTCHEVDKLARDVFLAADLESYSLRGLGHGVGLDIHEYPRVVMNNQARIEPGMLFTVEPGVYVPNVGGVRIEDMVVATADGCRVLTRSPRIIRL</sequence>
<dbReference type="SUPFAM" id="SSF53092">
    <property type="entry name" value="Creatinase/prolidase N-terminal domain"/>
    <property type="match status" value="1"/>
</dbReference>
<dbReference type="eggNOG" id="COG0006">
    <property type="taxonomic scope" value="Bacteria"/>
</dbReference>
<feature type="domain" description="Creatinase N-terminal" evidence="2">
    <location>
        <begin position="5"/>
        <end position="130"/>
    </location>
</feature>
<dbReference type="PANTHER" id="PTHR46112">
    <property type="entry name" value="AMINOPEPTIDASE"/>
    <property type="match status" value="1"/>
</dbReference>
<reference evidence="3 4" key="1">
    <citation type="journal article" date="2014" name="Genome Announc.">
        <title>Draft Genome Sequence of Brevibacillus panacihumi Strain W25, a Halotolerant Hydrocarbon-Degrading Bacterium.</title>
        <authorList>
            <person name="Wang X."/>
            <person name="Jin D."/>
            <person name="Zhou L."/>
            <person name="Wu L."/>
            <person name="An W."/>
            <person name="Chen Y."/>
            <person name="Zhao L."/>
        </authorList>
    </citation>
    <scope>NUCLEOTIDE SEQUENCE [LARGE SCALE GENOMIC DNA]</scope>
    <source>
        <strain evidence="3 4">W25</strain>
    </source>
</reference>
<feature type="domain" description="Peptidase M24" evidence="1">
    <location>
        <begin position="138"/>
        <end position="339"/>
    </location>
</feature>
<dbReference type="InterPro" id="IPR050659">
    <property type="entry name" value="Peptidase_M24B"/>
</dbReference>
<dbReference type="Pfam" id="PF00557">
    <property type="entry name" value="Peptidase_M24"/>
    <property type="match status" value="1"/>
</dbReference>
<dbReference type="InterPro" id="IPR029149">
    <property type="entry name" value="Creatin/AminoP/Spt16_N"/>
</dbReference>
<gene>
    <name evidence="3" type="ORF">T458_18690</name>
</gene>
<dbReference type="InterPro" id="IPR000587">
    <property type="entry name" value="Creatinase_N"/>
</dbReference>
<organism evidence="3 4">
    <name type="scientific">Brevibacillus panacihumi W25</name>
    <dbReference type="NCBI Taxonomy" id="1408254"/>
    <lineage>
        <taxon>Bacteria</taxon>
        <taxon>Bacillati</taxon>
        <taxon>Bacillota</taxon>
        <taxon>Bacilli</taxon>
        <taxon>Bacillales</taxon>
        <taxon>Paenibacillaceae</taxon>
        <taxon>Brevibacillus</taxon>
    </lineage>
</organism>
<evidence type="ECO:0000313" key="3">
    <source>
        <dbReference type="EMBL" id="EST52958.1"/>
    </source>
</evidence>
<dbReference type="EMBL" id="AYJU01000017">
    <property type="protein sequence ID" value="EST52958.1"/>
    <property type="molecule type" value="Genomic_DNA"/>
</dbReference>
<dbReference type="Gene3D" id="3.40.350.10">
    <property type="entry name" value="Creatinase/prolidase N-terminal domain"/>
    <property type="match status" value="1"/>
</dbReference>
<dbReference type="InterPro" id="IPR001714">
    <property type="entry name" value="Pept_M24_MAP"/>
</dbReference>
<dbReference type="InterPro" id="IPR036005">
    <property type="entry name" value="Creatinase/aminopeptidase-like"/>
</dbReference>
<proteinExistence type="predicted"/>
<keyword evidence="4" id="KW-1185">Reference proteome</keyword>
<dbReference type="PATRIC" id="fig|1408254.3.peg.3686"/>
<name>V6MC43_9BACL</name>
<dbReference type="GO" id="GO:0004177">
    <property type="term" value="F:aminopeptidase activity"/>
    <property type="evidence" value="ECO:0007669"/>
    <property type="project" value="UniProtKB-ARBA"/>
</dbReference>
<evidence type="ECO:0000259" key="2">
    <source>
        <dbReference type="Pfam" id="PF01321"/>
    </source>
</evidence>
<dbReference type="Pfam" id="PF01321">
    <property type="entry name" value="Creatinase_N"/>
    <property type="match status" value="1"/>
</dbReference>
<dbReference type="GO" id="GO:0008235">
    <property type="term" value="F:metalloexopeptidase activity"/>
    <property type="evidence" value="ECO:0007669"/>
    <property type="project" value="UniProtKB-ARBA"/>
</dbReference>
<dbReference type="Proteomes" id="UP000017973">
    <property type="component" value="Unassembled WGS sequence"/>
</dbReference>
<evidence type="ECO:0000313" key="4">
    <source>
        <dbReference type="Proteomes" id="UP000017973"/>
    </source>
</evidence>
<dbReference type="PRINTS" id="PR00599">
    <property type="entry name" value="MAPEPTIDASE"/>
</dbReference>
<dbReference type="InterPro" id="IPR000994">
    <property type="entry name" value="Pept_M24"/>
</dbReference>
<protein>
    <submittedName>
        <fullName evidence="3">Peptidase M24</fullName>
    </submittedName>
</protein>
<dbReference type="SUPFAM" id="SSF55920">
    <property type="entry name" value="Creatinase/aminopeptidase"/>
    <property type="match status" value="1"/>
</dbReference>
<dbReference type="HOGENOM" id="CLU_017266_4_2_9"/>